<feature type="region of interest" description="Disordered" evidence="2">
    <location>
        <begin position="1645"/>
        <end position="1665"/>
    </location>
</feature>
<dbReference type="InterPro" id="IPR044798">
    <property type="entry name" value="EAF1A/B"/>
</dbReference>
<feature type="compositionally biased region" description="Polar residues" evidence="2">
    <location>
        <begin position="1778"/>
        <end position="1788"/>
    </location>
</feature>
<feature type="compositionally biased region" description="Low complexity" evidence="2">
    <location>
        <begin position="1465"/>
        <end position="1476"/>
    </location>
</feature>
<feature type="compositionally biased region" description="Polar residues" evidence="2">
    <location>
        <begin position="1685"/>
        <end position="1699"/>
    </location>
</feature>
<dbReference type="PANTHER" id="PTHR46774">
    <property type="entry name" value="CHROMATIN MODIFICATION-RELATED PROTEIN EAF1 A-RELATED"/>
    <property type="match status" value="1"/>
</dbReference>
<dbReference type="PROSITE" id="PS50090">
    <property type="entry name" value="MYB_LIKE"/>
    <property type="match status" value="1"/>
</dbReference>
<feature type="region of interest" description="Disordered" evidence="2">
    <location>
        <begin position="1126"/>
        <end position="1150"/>
    </location>
</feature>
<evidence type="ECO:0000313" key="5">
    <source>
        <dbReference type="EMBL" id="KAK4492198.1"/>
    </source>
</evidence>
<evidence type="ECO:0000259" key="3">
    <source>
        <dbReference type="PROSITE" id="PS50090"/>
    </source>
</evidence>
<feature type="region of interest" description="Disordered" evidence="2">
    <location>
        <begin position="147"/>
        <end position="247"/>
    </location>
</feature>
<feature type="region of interest" description="Disordered" evidence="2">
    <location>
        <begin position="1530"/>
        <end position="1624"/>
    </location>
</feature>
<feature type="compositionally biased region" description="Basic and acidic residues" evidence="2">
    <location>
        <begin position="170"/>
        <end position="179"/>
    </location>
</feature>
<feature type="compositionally biased region" description="Basic and acidic residues" evidence="2">
    <location>
        <begin position="226"/>
        <end position="239"/>
    </location>
</feature>
<feature type="compositionally biased region" description="Polar residues" evidence="2">
    <location>
        <begin position="1751"/>
        <end position="1764"/>
    </location>
</feature>
<protein>
    <recommendedName>
        <fullName evidence="7">Chromatin modification-related protein EAF1 B</fullName>
    </recommendedName>
</protein>
<keyword evidence="6" id="KW-1185">Reference proteome</keyword>
<dbReference type="InterPro" id="IPR014012">
    <property type="entry name" value="HSA_dom"/>
</dbReference>
<keyword evidence="1" id="KW-0156">Chromatin regulator</keyword>
<dbReference type="EMBL" id="JAYDYQ010001087">
    <property type="protein sequence ID" value="KAK4492198.1"/>
    <property type="molecule type" value="Genomic_DNA"/>
</dbReference>
<evidence type="ECO:0000313" key="6">
    <source>
        <dbReference type="Proteomes" id="UP001291926"/>
    </source>
</evidence>
<gene>
    <name evidence="5" type="ORF">RD792_002997</name>
</gene>
<feature type="region of interest" description="Disordered" evidence="2">
    <location>
        <begin position="980"/>
        <end position="1036"/>
    </location>
</feature>
<dbReference type="Proteomes" id="UP001291926">
    <property type="component" value="Unassembled WGS sequence"/>
</dbReference>
<feature type="region of interest" description="Disordered" evidence="2">
    <location>
        <begin position="1450"/>
        <end position="1494"/>
    </location>
</feature>
<evidence type="ECO:0008006" key="7">
    <source>
        <dbReference type="Google" id="ProtNLM"/>
    </source>
</evidence>
<feature type="compositionally biased region" description="Polar residues" evidence="2">
    <location>
        <begin position="204"/>
        <end position="222"/>
    </location>
</feature>
<evidence type="ECO:0000256" key="1">
    <source>
        <dbReference type="ARBA" id="ARBA00022853"/>
    </source>
</evidence>
<feature type="compositionally biased region" description="Polar residues" evidence="2">
    <location>
        <begin position="1530"/>
        <end position="1554"/>
    </location>
</feature>
<dbReference type="SMART" id="SM00573">
    <property type="entry name" value="HSA"/>
    <property type="match status" value="1"/>
</dbReference>
<evidence type="ECO:0000259" key="4">
    <source>
        <dbReference type="PROSITE" id="PS51204"/>
    </source>
</evidence>
<feature type="domain" description="Myb-like" evidence="3">
    <location>
        <begin position="1069"/>
        <end position="1121"/>
    </location>
</feature>
<dbReference type="Pfam" id="PF07529">
    <property type="entry name" value="HSA"/>
    <property type="match status" value="1"/>
</dbReference>
<accession>A0ABR0DSJ2</accession>
<feature type="compositionally biased region" description="Polar residues" evidence="2">
    <location>
        <begin position="152"/>
        <end position="169"/>
    </location>
</feature>
<dbReference type="InterPro" id="IPR001005">
    <property type="entry name" value="SANT/Myb"/>
</dbReference>
<feature type="compositionally biased region" description="Low complexity" evidence="2">
    <location>
        <begin position="1598"/>
        <end position="1623"/>
    </location>
</feature>
<dbReference type="PROSITE" id="PS51204">
    <property type="entry name" value="HSA"/>
    <property type="match status" value="1"/>
</dbReference>
<comment type="caution">
    <text evidence="5">The sequence shown here is derived from an EMBL/GenBank/DDBJ whole genome shotgun (WGS) entry which is preliminary data.</text>
</comment>
<feature type="domain" description="HSA" evidence="4">
    <location>
        <begin position="592"/>
        <end position="667"/>
    </location>
</feature>
<feature type="compositionally biased region" description="Polar residues" evidence="2">
    <location>
        <begin position="1567"/>
        <end position="1592"/>
    </location>
</feature>
<feature type="compositionally biased region" description="Low complexity" evidence="2">
    <location>
        <begin position="1556"/>
        <end position="1566"/>
    </location>
</feature>
<feature type="compositionally biased region" description="Polar residues" evidence="2">
    <location>
        <begin position="1007"/>
        <end position="1017"/>
    </location>
</feature>
<sequence>MLGCSFTSVLVVNAEVDIMGEVFEGGVGISNKTSPRQAAIEKVQAALRYEYDVREERKKELEFLEKGGNPLDFKLGTAASVSAQSTSFTDQHPDQFVTSEARGNFAFTASPRGDTAESSDRPGAPPYERNSAANLLLFDAELECSEGDRNTLHPSRSNIMPSEQTTQMDGSHKAREHADSAAFGLPGKAYKRRYRSRMHRDATRSSSSDVNPTLVSNGSSLPSRHGPRDVKVSTSDAKKLNLLSNGNSKRVGSVDGTCQKTVSADCNKEMEFDGVKAVESTKDLIEGVSVAAASDATASENPLDEQLNQQSLPGGAQNPIQMDRYGPGAVQELEEMTSAVMEFHSSLPATKVENQFSSSQMNGFISKRGDGTTDDVHNSSALRGINVLDSESPCTQSILSIDGTNDREMCTKIGNVDSNVNNKSQTLELEGAPVIAGGEYMNGKKETDGIDSRTVVKEERDSASQRQVEDGFSLQYEEDINRSGSTLKTEEKDHIINEGKEDCAPTGSGSERKLTHILGDNHCPQNEICFNVRHQPPISDIHEAESLTRVPNVSIDAQTSGSDLVDKVDEDSILKEALIIEAKRKRIAELSITTSPMKIRRISLWDYVLEEMAWLANDFAQERIWKITAAAQVSNKVAFSYRLRKQGKSSGAAVKQVAHTLAKAVMEFWQERSKELEQQSQTDGTLAIHAYAARILKYNNFYSHDQAEMPLTPDRISDSGILDLSWEDNLSEENFYRIPFGAMETYRKSIESHVAQCERIGNGEREQVETSACDTAAEFESQDYEYDDDDDEGEANTYDISMAFDGSNSARFGQKKRKHLTHAYGPRSYDIGSELLPMQCAEDKVVTQQSSLLEKRPGSSLNVSIPTKRVRTASRRIISPFSVGTSGFIQVLNKTDASSGDTNSFQDDQSTLRGGLVIPNSLEVESAGDFEKQLPFNSAQVSTKHKKKKKAKHLNVAYEQRWQVDPSFQHEQFQMDCFKRRSEGHQSESNGSSGLLGHPMTKKPKVTRQSQDNSFDNVTPIGGSIPSPVASQMSNMTNPNKFIKMLGSRERSRKSKALKMPAAQPGSGSRWSLFEDQALVVLAHDLGPNWELVSDAINSTLHFKCIFRKARECKERHNLLMDRTSADGADSAEDSGSSQPYPSTLPGIPKGSARQLFQRLQGPMEEDTLKSHFEKIIMLGQKQHYRKTQDPKQLQQPHSSHTIALSQACPNNLNGGPILTPLELCDAIAPDILPLGFQGPHSSGLPIANQGAVTPKHPASGASSAIQGSANMMLGYNFSLPPGPLNSSARDGRYAVPRTASLSADEQQRMQHYNHMISGRNIPQSNISNPGALPGTDHGVRIIPGGNAVGMVSSFNRSTPMARPGLQGIASSSMVNSGSMGSPGMPPANMHAGAGSGQGNSMLRPREALHIMRPALSQDSKRQMVDPDLQMQGNNQGVSHFGGLSSPFPNQTASPPVSTYAVHHQPSNSISPQQPQVLSPHHPQFRGPANHAPNPQQQAYAIRMAKERQLQHRLLQQQQPQQFASNSLMPHVHSQTQIPLSSPMQNSSQVKPRTNSPPASSMNSMPQQKHPTPSQGVVRNTQAGGSGLTNKSGKQRQKQQQQFPQASRQHPQQRQQSQGQQQAKIVKGVGRGNLMMHQNIPIDPSLINGVSTNPGNKCSEKGESAAHLTQSQVLYTGSGLHVQPTKQYASSQSSNQSLPQEKMYSGQASSSVHRQQMTHFETSSQVHVPPVAPPAVSAGHQSGPSLAKAGSNHQQAPSNQKLVNQSQPDLHNVVQTNQKINSDPSNKPQARDPDTDQHPTSSSTEIDTVATLPQSVANATNLVQAGSPASAHKRQASEQLLDSNALTSAANFSSFVSTPSNTTESSPQVGQGHGQGQSSAGLAPIMHDVSAQWPHSPVPQPHSPVPQQQQPLPTLHSHVQAQLLQAGKGNLYSRPSDPRLE</sequence>
<feature type="compositionally biased region" description="Basic residues" evidence="2">
    <location>
        <begin position="189"/>
        <end position="198"/>
    </location>
</feature>
<feature type="region of interest" description="Disordered" evidence="2">
    <location>
        <begin position="1778"/>
        <end position="1805"/>
    </location>
</feature>
<proteinExistence type="predicted"/>
<feature type="region of interest" description="Disordered" evidence="2">
    <location>
        <begin position="107"/>
        <end position="129"/>
    </location>
</feature>
<evidence type="ECO:0000256" key="2">
    <source>
        <dbReference type="SAM" id="MobiDB-lite"/>
    </source>
</evidence>
<feature type="compositionally biased region" description="Low complexity" evidence="2">
    <location>
        <begin position="1126"/>
        <end position="1138"/>
    </location>
</feature>
<organism evidence="5 6">
    <name type="scientific">Penstemon davidsonii</name>
    <dbReference type="NCBI Taxonomy" id="160366"/>
    <lineage>
        <taxon>Eukaryota</taxon>
        <taxon>Viridiplantae</taxon>
        <taxon>Streptophyta</taxon>
        <taxon>Embryophyta</taxon>
        <taxon>Tracheophyta</taxon>
        <taxon>Spermatophyta</taxon>
        <taxon>Magnoliopsida</taxon>
        <taxon>eudicotyledons</taxon>
        <taxon>Gunneridae</taxon>
        <taxon>Pentapetalae</taxon>
        <taxon>asterids</taxon>
        <taxon>lamiids</taxon>
        <taxon>Lamiales</taxon>
        <taxon>Plantaginaceae</taxon>
        <taxon>Cheloneae</taxon>
        <taxon>Penstemon</taxon>
    </lineage>
</organism>
<feature type="region of interest" description="Disordered" evidence="2">
    <location>
        <begin position="1856"/>
        <end position="1941"/>
    </location>
</feature>
<name>A0ABR0DSJ2_9LAMI</name>
<feature type="compositionally biased region" description="Polar residues" evidence="2">
    <location>
        <begin position="1706"/>
        <end position="1722"/>
    </location>
</feature>
<feature type="compositionally biased region" description="Low complexity" evidence="2">
    <location>
        <begin position="1723"/>
        <end position="1738"/>
    </location>
</feature>
<feature type="region of interest" description="Disordered" evidence="2">
    <location>
        <begin position="1685"/>
        <end position="1764"/>
    </location>
</feature>
<reference evidence="5 6" key="1">
    <citation type="journal article" date="2023" name="bioRxiv">
        <title>Genome report: Whole genome sequence and annotation of Penstemon davidsonii.</title>
        <authorList>
            <person name="Ostevik K.L."/>
            <person name="Alabady M."/>
            <person name="Zhang M."/>
            <person name="Rausher M.D."/>
        </authorList>
    </citation>
    <scope>NUCLEOTIDE SEQUENCE [LARGE SCALE GENOMIC DNA]</scope>
    <source>
        <strain evidence="5">DNT005</strain>
        <tissue evidence="5">Whole leaf</tissue>
    </source>
</reference>
<dbReference type="PANTHER" id="PTHR46774:SF3">
    <property type="entry name" value="CHROMATIN MODIFICATION-RELATED PROTEIN EAF1 A-RELATED"/>
    <property type="match status" value="1"/>
</dbReference>